<keyword evidence="2" id="KW-1185">Reference proteome</keyword>
<proteinExistence type="predicted"/>
<reference evidence="1" key="2">
    <citation type="submission" date="2020-11" db="EMBL/GenBank/DDBJ databases">
        <authorList>
            <person name="McCartney M.A."/>
            <person name="Auch B."/>
            <person name="Kono T."/>
            <person name="Mallez S."/>
            <person name="Becker A."/>
            <person name="Gohl D.M."/>
            <person name="Silverstein K.A.T."/>
            <person name="Koren S."/>
            <person name="Bechman K.B."/>
            <person name="Herman A."/>
            <person name="Abrahante J.E."/>
            <person name="Garbe J."/>
        </authorList>
    </citation>
    <scope>NUCLEOTIDE SEQUENCE</scope>
    <source>
        <strain evidence="1">Duluth1</strain>
        <tissue evidence="1">Whole animal</tissue>
    </source>
</reference>
<reference evidence="1" key="1">
    <citation type="journal article" date="2019" name="bioRxiv">
        <title>The Genome of the Zebra Mussel, Dreissena polymorpha: A Resource for Invasive Species Research.</title>
        <authorList>
            <person name="McCartney M.A."/>
            <person name="Auch B."/>
            <person name="Kono T."/>
            <person name="Mallez S."/>
            <person name="Zhang Y."/>
            <person name="Obille A."/>
            <person name="Becker A."/>
            <person name="Abrahante J.E."/>
            <person name="Garbe J."/>
            <person name="Badalamenti J.P."/>
            <person name="Herman A."/>
            <person name="Mangelson H."/>
            <person name="Liachko I."/>
            <person name="Sullivan S."/>
            <person name="Sone E.D."/>
            <person name="Koren S."/>
            <person name="Silverstein K.A.T."/>
            <person name="Beckman K.B."/>
            <person name="Gohl D.M."/>
        </authorList>
    </citation>
    <scope>NUCLEOTIDE SEQUENCE</scope>
    <source>
        <strain evidence="1">Duluth1</strain>
        <tissue evidence="1">Whole animal</tissue>
    </source>
</reference>
<dbReference type="EMBL" id="JAIWYP010000005">
    <property type="protein sequence ID" value="KAH3818395.1"/>
    <property type="molecule type" value="Genomic_DNA"/>
</dbReference>
<sequence length="2832" mass="317570">MSNLTLCVNNGSIELYNLLRGTTLGKLMLETSGDFEMALVVIPTLSWLTNLRLWGTFTGRCCLRIPASFPFVALEKVECSTEWLCSFLITLSSSLGDYLACCLSDVLLQSTEGTCDEAHVQGTDLRSEILSCDMSNFSIYVCNGSVELFEILRDTSIGTLGLMTAECASLASDILNTLNKLATLDLWGTYTGQCDLQMPASLKNIHLQQVECSSEWLCSLLLTLSSLERPLSCQLFDFVLQSSAVSDINASELRTKISSLDMSNIEVIVNNVNMELFEILRDTSIGILDLRTGKCVALASNILHTLNRLRKLYLYGMNMGRCDLRIPASLQYIRLKKIECPSELICNLLITLSTMNNPVRFELVDVVLKSCEEACEGSDIRASDLRAPMLSSDMSKITIRVENVSTDLFELFRDTSIGILAITDCYYSRASNIVHTLNKLTRLCLSGKNSGRYDLILPCSLQCIVLQKVKCSSEWLLSLFITLLSLERPISCQLVEFVLQSGEEVGNSVSEIYLSELRSEILSRDMSNVEIVVKNVNKELFEILRDTSIGILDLRTAECVSFASDILHTLNRLTTIYMCEIDMGRSDLRLPASLKYISLKGLECSIDLLCNLLITLSTIHHPVKLDLLNVVLQSGKEVFEASVDIVDSDLRASMLSCDMSAITIWVENGSKDLFEIVRDTSIGILVINECILQASHSVHTLCHLTKLSLLGNYTGRFDLKLPVSLKCIILQDVKCSTEWLCSFLITLSALNCPVRCELFDVVLQSCEEACVAGTDIRVSDLRGELLSRDMSKITICVENGTLDLFDMFRCTSIGNLELVKCVSNASNIVHTLNHLTSLSLLGNHTGRFDLKLPVSLQCILLQKIKCSTEWLCSCFITLSALNHPVRCLLLDVVLLSCDETCGPGSDVRVSQLRTEILSLDMSKITVNVQNGTSDLFEIFRRLSIRGLAISKCVLQASDIVHTLNKLTKLMITGNYTGRCNLKLPSSLQCIVLQEVECSSEWLFSLLITLSSLQHPISCQLLDFVLRSSEVVCCAGSEIHVSELQPEILSRDMSNIEIIVKNVNMQLFEILRDTTIGILDLRTAECFLLASDILHTLNRLTKLIVWGAYAGRFDLQLPTSLNYMCLQDVECSSEWLCSLLIKLSSFNHHLECALWHVQLRPSGDVSSDIRVSGLRSEMLKCDMSNITILFKYGSMDLFDILMHTNIRILILITADCFVQMSSVLPTLCKLKKLCLHGKYMGRCVLKLPASMKCVRLQNVKCSSEWLCSLLITLSSLDHPVKCELMNVVVQANEEGEGSDKHVSDLRNELSSISMSNIKVFVTHGRIDGFELLRDSNTATLYLKGIATGSFTADILHTINKLTKLYLRGIYTGLQLPASLQSISLLKVECASERLCRLLISILTLGHSEECDLLDLVLKSRAELCGTVSDVSDVSDLRSEILICDMSNIIIFVKNGSVELFKQCRDTNITVLKMRTIDLESFTAGILNTLNKLTTLYMWGTYRGRCCLNLQATLKCLSLQEVECSAEWLCSLLIKLSSFDHPVACELWDVVLLSNEETSKAYTNMPVSDLQSELLSRDMSNIKITIKGGSIKLFEILRGSNIWSLSLRTVDNFSKASESIYTLNRLTHLYLWGNFTGFCYLKFPSSIQCLSLHVCKCSSEWLCGLLIGLSSLDHPVVCQLWDVVVQSIEESVADDSRSDVPDFRSALLSCDLKHIEVLVKKGSIQLFEMLRDSSIGIMSLKTAECAALASDILHTLRKLSKLSCWGTYKGRCDLKLPDYLKSISLQNVKCSTEWLCSLLIILTTFVFPVTCELWDVVLLPSENAHADNTNVSDLQTEILSRDMSNIKIDVNHCSVKLFEILRSSSIGKLNLRSAEWCTQSSDILNTLSKITEINIWGTYIGRLNLKLPASLQYLNLQKVECSSEWLCSLLITLSSVDHHVGCTLWDVELKSSEKPVPYDSHVQEHDLRSEKLSCDMSNIDILVDKCNRTLFQIFRESSIGILRLKTSECAELASDILPTLSKLKKLYSWGIYTGPCNLKLPACLQIISLQNVRCSTEWLCSLMITLTASVHPVTFELWDVVLLKSENADGENLHLSDLQSEILSRDLSNIKPDVTHCCMELFELLRCSSVRILTLRTAECLLQASDILGTLSQLTELHIWGAYTGRHNLKLPASLQCLRLQKVECSSEWLCSLLISLSSINHSLDCAFWDVVLQSGEHACVTSSDIQIPDFRSELLLCDMSKIMILVEKSNVELFKQFRNTSIGRLWLKTADSVTFASEILHTLNKLTQLILCGTYTGRCNLKLPASLQCFLVLKCECSSEWLCSLLKTLSSLDHPVECELFDVVLQSGEYAYDTGSDIQLSYLRSELLLCDMSKITIYVKNGTVKMFELFRDTNLRILKLQTADSASLASEILHTLNKLTHLYFLGTYSGRCHLQLPSSLQFIYLQESELSTEWLCSLLIKISSLDHTVLCHVVNVLLKPSESIFLSNPDTHVYTDDSIVSDVRSEMMSRDMANIELEITNGSCALYEMLCDTGIRNLYLGTTEDFSLASTILSTLTRLKNLYIWGTYNERFEHRFPTSLEGMSLQQGTCSEDWIYGVLTRLSALQHSVRFYLFECSVLLSGENSEIYSKPPKMKCAELSNVKLEVMKDCPGFYEMLSKINITSLNMTQIEHANILVKTLPFLTHLEQLRICLDNYDVEMRLPISIKYVFIIYKTFSPLSLKHFIKNMCNIKHSVLLKLMFRLEVNSDEYTCIRQELNSVDTLVVQQFEVVDKQFVVGGAATVNLSATADDGDDDDDKTLLRREGDYVDLKPWITYCKIRLNISCSDNNCPPF</sequence>
<gene>
    <name evidence="1" type="ORF">DPMN_120005</name>
</gene>
<dbReference type="Proteomes" id="UP000828390">
    <property type="component" value="Unassembled WGS sequence"/>
</dbReference>
<protein>
    <submittedName>
        <fullName evidence="1">Uncharacterized protein</fullName>
    </submittedName>
</protein>
<evidence type="ECO:0000313" key="1">
    <source>
        <dbReference type="EMBL" id="KAH3818395.1"/>
    </source>
</evidence>
<accession>A0A9D4GJT0</accession>
<organism evidence="1 2">
    <name type="scientific">Dreissena polymorpha</name>
    <name type="common">Zebra mussel</name>
    <name type="synonym">Mytilus polymorpha</name>
    <dbReference type="NCBI Taxonomy" id="45954"/>
    <lineage>
        <taxon>Eukaryota</taxon>
        <taxon>Metazoa</taxon>
        <taxon>Spiralia</taxon>
        <taxon>Lophotrochozoa</taxon>
        <taxon>Mollusca</taxon>
        <taxon>Bivalvia</taxon>
        <taxon>Autobranchia</taxon>
        <taxon>Heteroconchia</taxon>
        <taxon>Euheterodonta</taxon>
        <taxon>Imparidentia</taxon>
        <taxon>Neoheterodontei</taxon>
        <taxon>Myida</taxon>
        <taxon>Dreissenoidea</taxon>
        <taxon>Dreissenidae</taxon>
        <taxon>Dreissena</taxon>
    </lineage>
</organism>
<comment type="caution">
    <text evidence="1">The sequence shown here is derived from an EMBL/GenBank/DDBJ whole genome shotgun (WGS) entry which is preliminary data.</text>
</comment>
<name>A0A9D4GJT0_DREPO</name>
<evidence type="ECO:0000313" key="2">
    <source>
        <dbReference type="Proteomes" id="UP000828390"/>
    </source>
</evidence>